<keyword evidence="19" id="KW-1185">Reference proteome</keyword>
<evidence type="ECO:0000256" key="12">
    <source>
        <dbReference type="ARBA" id="ARBA00023326"/>
    </source>
</evidence>
<dbReference type="Gene3D" id="2.70.50.70">
    <property type="match status" value="2"/>
</dbReference>
<protein>
    <recommendedName>
        <fullName evidence="15">lytic cellulose monooxygenase (C4-dehydrogenating)</fullName>
        <ecNumber evidence="15">1.14.99.56</ecNumber>
    </recommendedName>
</protein>
<evidence type="ECO:0000256" key="2">
    <source>
        <dbReference type="ARBA" id="ARBA00004613"/>
    </source>
</evidence>
<name>A0A166U1K0_9PEZI</name>
<keyword evidence="8" id="KW-0186">Copper</keyword>
<evidence type="ECO:0000313" key="19">
    <source>
        <dbReference type="Proteomes" id="UP000076552"/>
    </source>
</evidence>
<sequence>MKFLALAAALSVTVTEVSGHYIFQQLSVGSTKYGVYEHIRKNTNYNSPVTDLASNDLRCNVGGGSGAQTTVVNVKPGDSFTFTLDTAVYHQGPISLFLSKAPSHVQDYDGSGKWAKFKDFGPTFSNGQATWPLRLTYEHKIPTCLPNGEYLLRVQNLGIHNPWPAGVPQFYISCAQINVTGSSAPASSFAPTLSIPGAFKQTDSGYTANIYQPGFTSYEVPGGKEVMDVLVLRRFYLWKEHRLLEGWSSNRDFGFSSAIKLVMLAAVWLLSKPKPESHNTWNPIKVFGSMVPRLAAQDSSVLRALSRALYDEHTQDVPHTSLNKTGLSLGAGPFGILATATSRWAWYKWTALAARDIPGFSSDCFVNPLATPTNRKMKSFVPVLAALAAFCDLTSAHYRFTSLVVGGRNTGEYVHVRRNTNHNSPVTDVLSKDIVCNAGGLASGSATQIATVAAGSTVCSPPCAVSLSSLLLSFLHNTRVALPSHTLAQVGFAMDQAIYHDGPVTVWLSPAGSSNVTTYDGSGPWAKIWELGAQTGNGQIKFPASNQAAFNFQIPSCTPPGEYLLRIEQIGLHSASAKGGAQFYISCAQVRVTGSGGGQFSPTVRFPGAYTGNEPGILINIYYPVPTTYTIPGGPVARC</sequence>
<dbReference type="EMBL" id="LFIV01000052">
    <property type="protein sequence ID" value="KZL72813.1"/>
    <property type="molecule type" value="Genomic_DNA"/>
</dbReference>
<organism evidence="18 19">
    <name type="scientific">Colletotrichum tofieldiae</name>
    <dbReference type="NCBI Taxonomy" id="708197"/>
    <lineage>
        <taxon>Eukaryota</taxon>
        <taxon>Fungi</taxon>
        <taxon>Dikarya</taxon>
        <taxon>Ascomycota</taxon>
        <taxon>Pezizomycotina</taxon>
        <taxon>Sordariomycetes</taxon>
        <taxon>Hypocreomycetidae</taxon>
        <taxon>Glomerellales</taxon>
        <taxon>Glomerellaceae</taxon>
        <taxon>Colletotrichum</taxon>
        <taxon>Colletotrichum spaethianum species complex</taxon>
    </lineage>
</organism>
<evidence type="ECO:0000256" key="14">
    <source>
        <dbReference type="ARBA" id="ARBA00045077"/>
    </source>
</evidence>
<dbReference type="Pfam" id="PF03443">
    <property type="entry name" value="AA9"/>
    <property type="match status" value="2"/>
</dbReference>
<dbReference type="EC" id="1.14.99.56" evidence="15"/>
<evidence type="ECO:0000256" key="8">
    <source>
        <dbReference type="ARBA" id="ARBA00023008"/>
    </source>
</evidence>
<feature type="domain" description="Auxiliary Activity family 9 catalytic" evidence="17">
    <location>
        <begin position="20"/>
        <end position="213"/>
    </location>
</feature>
<evidence type="ECO:0000256" key="11">
    <source>
        <dbReference type="ARBA" id="ARBA00023277"/>
    </source>
</evidence>
<evidence type="ECO:0000256" key="13">
    <source>
        <dbReference type="ARBA" id="ARBA00044502"/>
    </source>
</evidence>
<evidence type="ECO:0000256" key="4">
    <source>
        <dbReference type="ARBA" id="ARBA00022723"/>
    </source>
</evidence>
<keyword evidence="11" id="KW-0119">Carbohydrate metabolism</keyword>
<keyword evidence="10" id="KW-1015">Disulfide bond</keyword>
<keyword evidence="7" id="KW-0560">Oxidoreductase</keyword>
<keyword evidence="6" id="KW-0136">Cellulose degradation</keyword>
<dbReference type="GO" id="GO:0030245">
    <property type="term" value="P:cellulose catabolic process"/>
    <property type="evidence" value="ECO:0007669"/>
    <property type="project" value="UniProtKB-KW"/>
</dbReference>
<keyword evidence="9" id="KW-0503">Monooxygenase</keyword>
<evidence type="ECO:0000256" key="7">
    <source>
        <dbReference type="ARBA" id="ARBA00023002"/>
    </source>
</evidence>
<reference evidence="18 19" key="1">
    <citation type="submission" date="2015-06" db="EMBL/GenBank/DDBJ databases">
        <title>Survival trade-offs in plant roots during colonization by closely related pathogenic and mutualistic fungi.</title>
        <authorList>
            <person name="Hacquard S."/>
            <person name="Kracher B."/>
            <person name="Hiruma K."/>
            <person name="Weinman A."/>
            <person name="Muench P."/>
            <person name="Garrido Oter R."/>
            <person name="Ver Loren van Themaat E."/>
            <person name="Dallerey J.-F."/>
            <person name="Damm U."/>
            <person name="Henrissat B."/>
            <person name="Lespinet O."/>
            <person name="Thon M."/>
            <person name="Kemen E."/>
            <person name="McHardy A.C."/>
            <person name="Schulze-Lefert P."/>
            <person name="O'Connell R.J."/>
        </authorList>
    </citation>
    <scope>NUCLEOTIDE SEQUENCE [LARGE SCALE GENOMIC DNA]</scope>
    <source>
        <strain evidence="18 19">0861</strain>
    </source>
</reference>
<evidence type="ECO:0000256" key="6">
    <source>
        <dbReference type="ARBA" id="ARBA00023001"/>
    </source>
</evidence>
<comment type="caution">
    <text evidence="18">The sequence shown here is derived from an EMBL/GenBank/DDBJ whole genome shotgun (WGS) entry which is preliminary data.</text>
</comment>
<evidence type="ECO:0000256" key="16">
    <source>
        <dbReference type="SAM" id="SignalP"/>
    </source>
</evidence>
<evidence type="ECO:0000256" key="3">
    <source>
        <dbReference type="ARBA" id="ARBA00022525"/>
    </source>
</evidence>
<dbReference type="CDD" id="cd21175">
    <property type="entry name" value="LPMO_AA9"/>
    <property type="match status" value="2"/>
</dbReference>
<dbReference type="GO" id="GO:0005576">
    <property type="term" value="C:extracellular region"/>
    <property type="evidence" value="ECO:0007669"/>
    <property type="project" value="UniProtKB-SubCell"/>
</dbReference>
<evidence type="ECO:0000259" key="17">
    <source>
        <dbReference type="Pfam" id="PF03443"/>
    </source>
</evidence>
<accession>A0A166U1K0</accession>
<evidence type="ECO:0000256" key="5">
    <source>
        <dbReference type="ARBA" id="ARBA00022729"/>
    </source>
</evidence>
<evidence type="ECO:0000256" key="15">
    <source>
        <dbReference type="ARBA" id="ARBA00047174"/>
    </source>
</evidence>
<comment type="similarity">
    <text evidence="13">Belongs to the polysaccharide monooxygenase AA9 family.</text>
</comment>
<dbReference type="InterPro" id="IPR005103">
    <property type="entry name" value="AA9_LPMO"/>
</dbReference>
<feature type="signal peptide" evidence="16">
    <location>
        <begin position="1"/>
        <end position="19"/>
    </location>
</feature>
<feature type="chain" id="PRO_5007880311" description="lytic cellulose monooxygenase (C4-dehydrogenating)" evidence="16">
    <location>
        <begin position="20"/>
        <end position="639"/>
    </location>
</feature>
<dbReference type="AlphaFoldDB" id="A0A166U1K0"/>
<comment type="subcellular location">
    <subcellularLocation>
        <location evidence="2">Secreted</location>
    </subcellularLocation>
</comment>
<evidence type="ECO:0000256" key="1">
    <source>
        <dbReference type="ARBA" id="ARBA00001973"/>
    </source>
</evidence>
<dbReference type="PANTHER" id="PTHR33353:SF10">
    <property type="entry name" value="ENDO-BETA-1,4-GLUCANASE D"/>
    <property type="match status" value="1"/>
</dbReference>
<keyword evidence="5 16" id="KW-0732">Signal</keyword>
<evidence type="ECO:0000256" key="10">
    <source>
        <dbReference type="ARBA" id="ARBA00023157"/>
    </source>
</evidence>
<comment type="catalytic activity">
    <reaction evidence="14">
        <text>[(1-&gt;4)-beta-D-glucosyl]n+m + reduced acceptor + O2 = 4-dehydro-beta-D-glucosyl-[(1-&gt;4)-beta-D-glucosyl]n-1 + [(1-&gt;4)-beta-D-glucosyl]m + acceptor + H2O.</text>
        <dbReference type="EC" id="1.14.99.56"/>
    </reaction>
</comment>
<gene>
    <name evidence="18" type="ORF">CT0861_10415</name>
</gene>
<dbReference type="InterPro" id="IPR049892">
    <property type="entry name" value="AA9"/>
</dbReference>
<dbReference type="PANTHER" id="PTHR33353">
    <property type="entry name" value="PUTATIVE (AFU_ORTHOLOGUE AFUA_1G12560)-RELATED"/>
    <property type="match status" value="1"/>
</dbReference>
<dbReference type="GO" id="GO:0046872">
    <property type="term" value="F:metal ion binding"/>
    <property type="evidence" value="ECO:0007669"/>
    <property type="project" value="UniProtKB-KW"/>
</dbReference>
<evidence type="ECO:0000313" key="18">
    <source>
        <dbReference type="EMBL" id="KZL72813.1"/>
    </source>
</evidence>
<feature type="domain" description="Auxiliary Activity family 9 catalytic" evidence="17">
    <location>
        <begin position="397"/>
        <end position="629"/>
    </location>
</feature>
<keyword evidence="4" id="KW-0479">Metal-binding</keyword>
<comment type="cofactor">
    <cofactor evidence="1">
        <name>Cu(2+)</name>
        <dbReference type="ChEBI" id="CHEBI:29036"/>
    </cofactor>
</comment>
<dbReference type="GO" id="GO:0004497">
    <property type="term" value="F:monooxygenase activity"/>
    <property type="evidence" value="ECO:0007669"/>
    <property type="project" value="UniProtKB-KW"/>
</dbReference>
<dbReference type="STRING" id="708197.A0A166U1K0"/>
<keyword evidence="3" id="KW-0964">Secreted</keyword>
<evidence type="ECO:0000256" key="9">
    <source>
        <dbReference type="ARBA" id="ARBA00023033"/>
    </source>
</evidence>
<dbReference type="Proteomes" id="UP000076552">
    <property type="component" value="Unassembled WGS sequence"/>
</dbReference>
<proteinExistence type="inferred from homology"/>
<keyword evidence="12" id="KW-0624">Polysaccharide degradation</keyword>